<feature type="transmembrane region" description="Helical" evidence="1">
    <location>
        <begin position="39"/>
        <end position="60"/>
    </location>
</feature>
<feature type="transmembrane region" description="Helical" evidence="1">
    <location>
        <begin position="66"/>
        <end position="86"/>
    </location>
</feature>
<name>A0AAE4G1X3_9ACTO</name>
<dbReference type="RefSeq" id="WP_311371959.1">
    <property type="nucleotide sequence ID" value="NZ_JAMZMH010000001.1"/>
</dbReference>
<accession>A0AAE4G1X3</accession>
<reference evidence="2" key="1">
    <citation type="submission" date="2022-06" db="EMBL/GenBank/DDBJ databases">
        <title>Draft Genome Sequences of Three Actinomyces oris Strains, Isolated from Healthy Human Feces.</title>
        <authorList>
            <person name="Ye Y."/>
            <person name="Liu C."/>
            <person name="Zhao J."/>
            <person name="Xu J."/>
            <person name="Huang H."/>
            <person name="Wang B."/>
            <person name="Wei J."/>
            <person name="Jing X."/>
        </authorList>
    </citation>
    <scope>NUCLEOTIDE SEQUENCE</scope>
    <source>
        <strain evidence="2">CNGBCC1803368</strain>
    </source>
</reference>
<sequence>MPISDLIIGGSALFCFCFGCYVVKLKAPAWLHVDDFEYKLFYVSLLCTYTIIAFLFIIPASNGSSWVQVVWSVGPLPLGLMWKMIFIHLMGFGGRYAEVNKCIDEKVISPSVVYLALGFLGRYSVEVKRIAENSDIDGLLVNLVSVYAWIGLVSSLLAWWRVSKEERG</sequence>
<evidence type="ECO:0000313" key="2">
    <source>
        <dbReference type="EMBL" id="MDT0247654.1"/>
    </source>
</evidence>
<keyword evidence="1" id="KW-1133">Transmembrane helix</keyword>
<evidence type="ECO:0000313" key="3">
    <source>
        <dbReference type="Proteomes" id="UP001180729"/>
    </source>
</evidence>
<feature type="transmembrane region" description="Helical" evidence="1">
    <location>
        <begin position="6"/>
        <end position="27"/>
    </location>
</feature>
<keyword evidence="1" id="KW-0812">Transmembrane</keyword>
<evidence type="ECO:0000256" key="1">
    <source>
        <dbReference type="SAM" id="Phobius"/>
    </source>
</evidence>
<protein>
    <submittedName>
        <fullName evidence="2">Uncharacterized protein</fullName>
    </submittedName>
</protein>
<dbReference type="AlphaFoldDB" id="A0AAE4G1X3"/>
<gene>
    <name evidence="2" type="ORF">RMW62_00955</name>
</gene>
<feature type="transmembrane region" description="Helical" evidence="1">
    <location>
        <begin position="140"/>
        <end position="160"/>
    </location>
</feature>
<keyword evidence="1" id="KW-0472">Membrane</keyword>
<proteinExistence type="predicted"/>
<organism evidence="2 3">
    <name type="scientific">Actinomyces oris</name>
    <dbReference type="NCBI Taxonomy" id="544580"/>
    <lineage>
        <taxon>Bacteria</taxon>
        <taxon>Bacillati</taxon>
        <taxon>Actinomycetota</taxon>
        <taxon>Actinomycetes</taxon>
        <taxon>Actinomycetales</taxon>
        <taxon>Actinomycetaceae</taxon>
        <taxon>Actinomyces</taxon>
    </lineage>
</organism>
<comment type="caution">
    <text evidence="2">The sequence shown here is derived from an EMBL/GenBank/DDBJ whole genome shotgun (WGS) entry which is preliminary data.</text>
</comment>
<dbReference type="Proteomes" id="UP001180729">
    <property type="component" value="Unassembled WGS sequence"/>
</dbReference>
<dbReference type="EMBL" id="JAMZMH010000001">
    <property type="protein sequence ID" value="MDT0247654.1"/>
    <property type="molecule type" value="Genomic_DNA"/>
</dbReference>